<dbReference type="Proteomes" id="UP000251666">
    <property type="component" value="Chromosome"/>
</dbReference>
<reference evidence="3" key="1">
    <citation type="journal article" date="2021" name="Front. Microbiol.">
        <title>Genomic Analysis of the 1-Aminocyclopropane-1-Carboxylate Deaminase-Producing Pseudomonas thivervalensis SC5 Reveals Its Multifaceted Roles in Soil and in Beneficial Interactions With Plants.</title>
        <authorList>
            <person name="Nascimento F.X."/>
            <person name="Uron P."/>
            <person name="Glick B.R."/>
            <person name="Giachini A."/>
            <person name="Rossi M.J."/>
        </authorList>
    </citation>
    <scope>NUCLEOTIDE SEQUENCE [LARGE SCALE GENOMIC DNA]</scope>
    <source>
        <strain evidence="3">PLM3</strain>
    </source>
</reference>
<evidence type="ECO:0000313" key="2">
    <source>
        <dbReference type="EMBL" id="AXA62193.1"/>
    </source>
</evidence>
<evidence type="ECO:0000256" key="1">
    <source>
        <dbReference type="SAM" id="MobiDB-lite"/>
    </source>
</evidence>
<evidence type="ECO:0000313" key="3">
    <source>
        <dbReference type="Proteomes" id="UP000251666"/>
    </source>
</evidence>
<dbReference type="AlphaFoldDB" id="A0A176NSD5"/>
<feature type="region of interest" description="Disordered" evidence="1">
    <location>
        <begin position="38"/>
        <end position="68"/>
    </location>
</feature>
<sequence>MSEMDMSGGIDDICGKSACSRRIAPVGADERSEAAILSQPLESQAKDQDQKIAGFASSYRTGREQGSI</sequence>
<accession>A0A176NSD5</accession>
<keyword evidence="3" id="KW-1185">Reference proteome</keyword>
<feature type="compositionally biased region" description="Polar residues" evidence="1">
    <location>
        <begin position="58"/>
        <end position="68"/>
    </location>
</feature>
<gene>
    <name evidence="2" type="ORF">CEQ51_19615</name>
</gene>
<proteinExistence type="predicted"/>
<dbReference type="KEGG" id="pthv:CE140_19060"/>
<dbReference type="EMBL" id="CP022202">
    <property type="protein sequence ID" value="AXA62193.1"/>
    <property type="molecule type" value="Genomic_DNA"/>
</dbReference>
<protein>
    <submittedName>
        <fullName evidence="2">Uncharacterized protein</fullName>
    </submittedName>
</protein>
<organism evidence="2 3">
    <name type="scientific">Pseudomonas thivervalensis</name>
    <dbReference type="NCBI Taxonomy" id="86265"/>
    <lineage>
        <taxon>Bacteria</taxon>
        <taxon>Pseudomonadati</taxon>
        <taxon>Pseudomonadota</taxon>
        <taxon>Gammaproteobacteria</taxon>
        <taxon>Pseudomonadales</taxon>
        <taxon>Pseudomonadaceae</taxon>
        <taxon>Pseudomonas</taxon>
    </lineage>
</organism>
<name>A0A176NSD5_9PSED</name>